<organism evidence="8">
    <name type="scientific">Eremomyces bilateralis CBS 781.70</name>
    <dbReference type="NCBI Taxonomy" id="1392243"/>
    <lineage>
        <taxon>Eukaryota</taxon>
        <taxon>Fungi</taxon>
        <taxon>Dikarya</taxon>
        <taxon>Ascomycota</taxon>
        <taxon>Pezizomycotina</taxon>
        <taxon>Dothideomycetes</taxon>
        <taxon>Dothideomycetes incertae sedis</taxon>
        <taxon>Eremomycetales</taxon>
        <taxon>Eremomycetaceae</taxon>
        <taxon>Eremomyces</taxon>
    </lineage>
</organism>
<keyword evidence="9" id="KW-1185">Reference proteome</keyword>
<dbReference type="EC" id="3.5.1.4" evidence="3"/>
<dbReference type="PIRSF" id="PIRSF001221">
    <property type="entry name" value="Amidase_fungi"/>
    <property type="match status" value="1"/>
</dbReference>
<feature type="active site" description="Charge relay system" evidence="5">
    <location>
        <position position="113"/>
    </location>
</feature>
<dbReference type="AlphaFoldDB" id="A0A6G1GEU9"/>
<comment type="catalytic activity">
    <reaction evidence="1">
        <text>a monocarboxylic acid amide + H2O = a monocarboxylate + NH4(+)</text>
        <dbReference type="Rhea" id="RHEA:12020"/>
        <dbReference type="ChEBI" id="CHEBI:15377"/>
        <dbReference type="ChEBI" id="CHEBI:28938"/>
        <dbReference type="ChEBI" id="CHEBI:35757"/>
        <dbReference type="ChEBI" id="CHEBI:83628"/>
        <dbReference type="EC" id="3.5.1.4"/>
    </reaction>
</comment>
<sequence length="575" mass="62668">MVRPFDYFDHRRDCKYKQDERARRIASLPKEYTGPITPTERGILAYPISELVNHVHNGVVQPVDILRAYGKSAIAAHKKTNCLTEILFPSAENHAHVSADAKGPLAGVPVSLKDSVNVAGFDTSVGYSGYTRQPLADDGPMVRLLRDAGAVPFVKTNLPTTLLSFESSNDVWGRTRNPHNPAYSPGGSTGGESALLAAGGSRIGIGSDVAGSVRIPAHWSGCYSLRCSTGRWPKMGNRTSMPGQEGVPSVFSPMTRTLGDLRYFTKAVVGMKPWTYDHSAHPIEWREDVVEEFAAKKLRIGVMRSDGVVDPSPACARALSIAATALSDAGHSVIDIPPPPSPISPYDGLVLASQLLNSDGCATFLSFLRTGESSDPGAIQLSFWANLARPLKWLYYAYVKYVKRDAVWAELLKGFGPVSATEQWKLVISRESFRLAWHEWWEGGNGLGGMEKKVDVILTAPNATPALPHGAMKDAVSACGYTFLFNMLDYSCGILPVTHVDAELDALPVDFKLRKLNGVARGAYKHYDAKKMGGLPVAVQVVGQRLEEEKVLTVMQRLEDALESRGEKYLLLEID</sequence>
<dbReference type="PANTHER" id="PTHR46072:SF10">
    <property type="entry name" value="ACETAMIDASE"/>
    <property type="match status" value="1"/>
</dbReference>
<dbReference type="InterPro" id="IPR023631">
    <property type="entry name" value="Amidase_dom"/>
</dbReference>
<dbReference type="SUPFAM" id="SSF75304">
    <property type="entry name" value="Amidase signature (AS) enzymes"/>
    <property type="match status" value="1"/>
</dbReference>
<feature type="binding site" evidence="6">
    <location>
        <begin position="209"/>
        <end position="212"/>
    </location>
    <ligand>
        <name>substrate</name>
    </ligand>
</feature>
<comment type="similarity">
    <text evidence="2">Belongs to the amidase family.</text>
</comment>
<protein>
    <recommendedName>
        <fullName evidence="3">amidase</fullName>
        <ecNumber evidence="3">3.5.1.4</ecNumber>
    </recommendedName>
</protein>
<evidence type="ECO:0000256" key="1">
    <source>
        <dbReference type="ARBA" id="ARBA00001311"/>
    </source>
</evidence>
<dbReference type="OrthoDB" id="6428749at2759"/>
<dbReference type="FunFam" id="3.90.1300.10:FF:000003">
    <property type="entry name" value="Amidase signature enzyme"/>
    <property type="match status" value="1"/>
</dbReference>
<evidence type="ECO:0000259" key="7">
    <source>
        <dbReference type="Pfam" id="PF01425"/>
    </source>
</evidence>
<reference evidence="10" key="3">
    <citation type="submission" date="2025-04" db="UniProtKB">
        <authorList>
            <consortium name="RefSeq"/>
        </authorList>
    </citation>
    <scope>IDENTIFICATION</scope>
    <source>
        <strain evidence="10">CBS 781.70</strain>
    </source>
</reference>
<reference evidence="10" key="2">
    <citation type="submission" date="2020-04" db="EMBL/GenBank/DDBJ databases">
        <authorList>
            <consortium name="NCBI Genome Project"/>
        </authorList>
    </citation>
    <scope>NUCLEOTIDE SEQUENCE</scope>
    <source>
        <strain evidence="10">CBS 781.70</strain>
    </source>
</reference>
<accession>A0A6G1GEU9</accession>
<evidence type="ECO:0000313" key="8">
    <source>
        <dbReference type="EMBL" id="KAF1816588.1"/>
    </source>
</evidence>
<feature type="binding site" evidence="6">
    <location>
        <position position="162"/>
    </location>
    <ligand>
        <name>substrate</name>
    </ligand>
</feature>
<feature type="domain" description="Amidase" evidence="7">
    <location>
        <begin position="64"/>
        <end position="552"/>
    </location>
</feature>
<dbReference type="Gene3D" id="3.90.1300.10">
    <property type="entry name" value="Amidase signature (AS) domain"/>
    <property type="match status" value="1"/>
</dbReference>
<evidence type="ECO:0000256" key="6">
    <source>
        <dbReference type="PIRSR" id="PIRSR001221-2"/>
    </source>
</evidence>
<evidence type="ECO:0000256" key="3">
    <source>
        <dbReference type="ARBA" id="ARBA00012922"/>
    </source>
</evidence>
<keyword evidence="4" id="KW-0378">Hydrolase</keyword>
<evidence type="ECO:0000256" key="4">
    <source>
        <dbReference type="ARBA" id="ARBA00022801"/>
    </source>
</evidence>
<evidence type="ECO:0000313" key="9">
    <source>
        <dbReference type="Proteomes" id="UP000504638"/>
    </source>
</evidence>
<feature type="active site" description="Acyl-ester intermediate" evidence="5">
    <location>
        <position position="212"/>
    </location>
</feature>
<dbReference type="GeneID" id="54417916"/>
<dbReference type="EMBL" id="ML975150">
    <property type="protein sequence ID" value="KAF1816588.1"/>
    <property type="molecule type" value="Genomic_DNA"/>
</dbReference>
<dbReference type="InterPro" id="IPR036928">
    <property type="entry name" value="AS_sf"/>
</dbReference>
<evidence type="ECO:0000256" key="2">
    <source>
        <dbReference type="ARBA" id="ARBA00009199"/>
    </source>
</evidence>
<proteinExistence type="inferred from homology"/>
<feature type="active site" description="Charge relay system" evidence="5">
    <location>
        <position position="188"/>
    </location>
</feature>
<dbReference type="Proteomes" id="UP000504638">
    <property type="component" value="Unplaced"/>
</dbReference>
<dbReference type="RefSeq" id="XP_033538219.1">
    <property type="nucleotide sequence ID" value="XM_033677346.1"/>
</dbReference>
<name>A0A6G1GEU9_9PEZI</name>
<feature type="binding site" evidence="6">
    <location>
        <position position="188"/>
    </location>
    <ligand>
        <name>substrate</name>
    </ligand>
</feature>
<dbReference type="PANTHER" id="PTHR46072">
    <property type="entry name" value="AMIDASE-RELATED-RELATED"/>
    <property type="match status" value="1"/>
</dbReference>
<dbReference type="Pfam" id="PF01425">
    <property type="entry name" value="Amidase"/>
    <property type="match status" value="1"/>
</dbReference>
<evidence type="ECO:0000313" key="10">
    <source>
        <dbReference type="RefSeq" id="XP_033538219.1"/>
    </source>
</evidence>
<dbReference type="GO" id="GO:0004040">
    <property type="term" value="F:amidase activity"/>
    <property type="evidence" value="ECO:0007669"/>
    <property type="project" value="UniProtKB-EC"/>
</dbReference>
<gene>
    <name evidence="8 10" type="ORF">P152DRAFT_428815</name>
</gene>
<reference evidence="8 10" key="1">
    <citation type="submission" date="2020-01" db="EMBL/GenBank/DDBJ databases">
        <authorList>
            <consortium name="DOE Joint Genome Institute"/>
            <person name="Haridas S."/>
            <person name="Albert R."/>
            <person name="Binder M."/>
            <person name="Bloem J."/>
            <person name="Labutti K."/>
            <person name="Salamov A."/>
            <person name="Andreopoulos B."/>
            <person name="Baker S.E."/>
            <person name="Barry K."/>
            <person name="Bills G."/>
            <person name="Bluhm B.H."/>
            <person name="Cannon C."/>
            <person name="Castanera R."/>
            <person name="Culley D.E."/>
            <person name="Daum C."/>
            <person name="Ezra D."/>
            <person name="Gonzalez J.B."/>
            <person name="Henrissat B."/>
            <person name="Kuo A."/>
            <person name="Liang C."/>
            <person name="Lipzen A."/>
            <person name="Lutzoni F."/>
            <person name="Magnuson J."/>
            <person name="Mondo S."/>
            <person name="Nolan M."/>
            <person name="Ohm R."/>
            <person name="Pangilinan J."/>
            <person name="Park H.-J."/>
            <person name="Ramirez L."/>
            <person name="Alfaro M."/>
            <person name="Sun H."/>
            <person name="Tritt A."/>
            <person name="Yoshinaga Y."/>
            <person name="Zwiers L.-H."/>
            <person name="Turgeon B.G."/>
            <person name="Goodwin S.B."/>
            <person name="Spatafora J.W."/>
            <person name="Crous P.W."/>
            <person name="Grigoriev I.V."/>
        </authorList>
    </citation>
    <scope>NUCLEOTIDE SEQUENCE</scope>
    <source>
        <strain evidence="8 10">CBS 781.70</strain>
    </source>
</reference>
<evidence type="ECO:0000256" key="5">
    <source>
        <dbReference type="PIRSR" id="PIRSR001221-1"/>
    </source>
</evidence>